<dbReference type="CDD" id="cd17511">
    <property type="entry name" value="YbjN_AmyR-like"/>
    <property type="match status" value="1"/>
</dbReference>
<dbReference type="Pfam" id="PF10722">
    <property type="entry name" value="YbjN"/>
    <property type="match status" value="1"/>
</dbReference>
<dbReference type="OrthoDB" id="3256964at2"/>
<name>A0A4Q7TNU1_9MICO</name>
<dbReference type="EMBL" id="SHKI01000007">
    <property type="protein sequence ID" value="RZT61198.1"/>
    <property type="molecule type" value="Genomic_DNA"/>
</dbReference>
<organism evidence="1 2">
    <name type="scientific">Leucobacter luti</name>
    <dbReference type="NCBI Taxonomy" id="340320"/>
    <lineage>
        <taxon>Bacteria</taxon>
        <taxon>Bacillati</taxon>
        <taxon>Actinomycetota</taxon>
        <taxon>Actinomycetes</taxon>
        <taxon>Micrococcales</taxon>
        <taxon>Microbacteriaceae</taxon>
        <taxon>Leucobacter</taxon>
    </lineage>
</organism>
<proteinExistence type="predicted"/>
<protein>
    <submittedName>
        <fullName evidence="1">Putative sensory transduction regulator</fullName>
    </submittedName>
</protein>
<dbReference type="Proteomes" id="UP000291832">
    <property type="component" value="Unassembled WGS sequence"/>
</dbReference>
<dbReference type="AlphaFoldDB" id="A0A4Q7TNU1"/>
<sequence length="162" mass="18425">MSEFENDITPAFGGPDWLAPLSKERVMAGLAREGWEYSVDIDGDIGGGWEYGSFYFFINGEHDELLCVRGAWRGQLDGQDLGRALEVCNAWNAEKLWPKTYARADEEGMIRIHTEHNVDYEQGITDAQLSQQLICAVNTGMSFFEHLNEQFPAVWEQYRPLA</sequence>
<dbReference type="RefSeq" id="WP_130455397.1">
    <property type="nucleotide sequence ID" value="NZ_QYAG01000003.1"/>
</dbReference>
<keyword evidence="2" id="KW-1185">Reference proteome</keyword>
<reference evidence="1 2" key="1">
    <citation type="journal article" date="2015" name="Stand. Genomic Sci.">
        <title>Genomic Encyclopedia of Bacterial and Archaeal Type Strains, Phase III: the genomes of soil and plant-associated and newly described type strains.</title>
        <authorList>
            <person name="Whitman W.B."/>
            <person name="Woyke T."/>
            <person name="Klenk H.P."/>
            <person name="Zhou Y."/>
            <person name="Lilburn T.G."/>
            <person name="Beck B.J."/>
            <person name="De Vos P."/>
            <person name="Vandamme P."/>
            <person name="Eisen J.A."/>
            <person name="Garrity G."/>
            <person name="Hugenholtz P."/>
            <person name="Kyrpides N.C."/>
        </authorList>
    </citation>
    <scope>NUCLEOTIDE SEQUENCE [LARGE SCALE GENOMIC DNA]</scope>
    <source>
        <strain evidence="1 2">RF6</strain>
    </source>
</reference>
<dbReference type="InterPro" id="IPR019660">
    <property type="entry name" value="Put_sensory_transdc_reg_YbjN"/>
</dbReference>
<evidence type="ECO:0000313" key="2">
    <source>
        <dbReference type="Proteomes" id="UP000291832"/>
    </source>
</evidence>
<accession>A0A4Q7TNU1</accession>
<comment type="caution">
    <text evidence="1">The sequence shown here is derived from an EMBL/GenBank/DDBJ whole genome shotgun (WGS) entry which is preliminary data.</text>
</comment>
<evidence type="ECO:0000313" key="1">
    <source>
        <dbReference type="EMBL" id="RZT61198.1"/>
    </source>
</evidence>
<gene>
    <name evidence="1" type="ORF">EV139_2951</name>
</gene>